<feature type="region of interest" description="Disordered" evidence="12">
    <location>
        <begin position="429"/>
        <end position="456"/>
    </location>
</feature>
<dbReference type="SUPFAM" id="SSF102114">
    <property type="entry name" value="Radical SAM enzymes"/>
    <property type="match status" value="1"/>
</dbReference>
<comment type="caution">
    <text evidence="14">The sequence shown here is derived from an EMBL/GenBank/DDBJ whole genome shotgun (WGS) entry which is preliminary data.</text>
</comment>
<evidence type="ECO:0000256" key="10">
    <source>
        <dbReference type="ARBA" id="ARBA00023150"/>
    </source>
</evidence>
<feature type="domain" description="Radical SAM core" evidence="13">
    <location>
        <begin position="5"/>
        <end position="223"/>
    </location>
</feature>
<feature type="compositionally biased region" description="Low complexity" evidence="12">
    <location>
        <begin position="311"/>
        <end position="320"/>
    </location>
</feature>
<dbReference type="EC" id="4.1.99.22" evidence="2"/>
<feature type="compositionally biased region" description="Low complexity" evidence="12">
    <location>
        <begin position="274"/>
        <end position="289"/>
    </location>
</feature>
<dbReference type="InterPro" id="IPR013785">
    <property type="entry name" value="Aldolase_TIM"/>
</dbReference>
<organism evidence="14 15">
    <name type="scientific">Streptomyces spinoverrucosus</name>
    <dbReference type="NCBI Taxonomy" id="284043"/>
    <lineage>
        <taxon>Bacteria</taxon>
        <taxon>Bacillati</taxon>
        <taxon>Actinomycetota</taxon>
        <taxon>Actinomycetes</taxon>
        <taxon>Kitasatosporales</taxon>
        <taxon>Streptomycetaceae</taxon>
        <taxon>Streptomyces</taxon>
    </lineage>
</organism>
<evidence type="ECO:0000313" key="14">
    <source>
        <dbReference type="EMBL" id="GEC05214.1"/>
    </source>
</evidence>
<feature type="region of interest" description="Disordered" evidence="12">
    <location>
        <begin position="264"/>
        <end position="329"/>
    </location>
</feature>
<dbReference type="GO" id="GO:0005525">
    <property type="term" value="F:GTP binding"/>
    <property type="evidence" value="ECO:0007669"/>
    <property type="project" value="UniProtKB-KW"/>
</dbReference>
<evidence type="ECO:0000256" key="12">
    <source>
        <dbReference type="SAM" id="MobiDB-lite"/>
    </source>
</evidence>
<dbReference type="InterPro" id="IPR000385">
    <property type="entry name" value="MoaA_NifB_PqqE_Fe-S-bd_CS"/>
</dbReference>
<dbReference type="UniPathway" id="UPA00344"/>
<evidence type="ECO:0000256" key="9">
    <source>
        <dbReference type="ARBA" id="ARBA00023134"/>
    </source>
</evidence>
<dbReference type="Pfam" id="PF04055">
    <property type="entry name" value="Radical_SAM"/>
    <property type="match status" value="1"/>
</dbReference>
<accession>A0A4Y3VEA2</accession>
<evidence type="ECO:0000256" key="2">
    <source>
        <dbReference type="ARBA" id="ARBA00012167"/>
    </source>
</evidence>
<keyword evidence="8" id="KW-0411">Iron-sulfur</keyword>
<dbReference type="SMART" id="SM00729">
    <property type="entry name" value="Elp3"/>
    <property type="match status" value="1"/>
</dbReference>
<evidence type="ECO:0000259" key="13">
    <source>
        <dbReference type="PROSITE" id="PS51918"/>
    </source>
</evidence>
<keyword evidence="10" id="KW-0501">Molybdenum cofactor biosynthesis</keyword>
<keyword evidence="3" id="KW-0004">4Fe-4S</keyword>
<dbReference type="PANTHER" id="PTHR22960:SF0">
    <property type="entry name" value="MOLYBDENUM COFACTOR BIOSYNTHESIS PROTEIN 1"/>
    <property type="match status" value="1"/>
</dbReference>
<dbReference type="InterPro" id="IPR010505">
    <property type="entry name" value="MoaA_twitch"/>
</dbReference>
<dbReference type="GO" id="GO:0061799">
    <property type="term" value="F:cyclic pyranopterin monophosphate synthase activity"/>
    <property type="evidence" value="ECO:0007669"/>
    <property type="project" value="TreeGrafter"/>
</dbReference>
<dbReference type="Gene3D" id="3.20.20.70">
    <property type="entry name" value="Aldolase class I"/>
    <property type="match status" value="1"/>
</dbReference>
<protein>
    <recommendedName>
        <fullName evidence="2">GTP 3',8-cyclase</fullName>
        <ecNumber evidence="2">4.1.99.22</ecNumber>
    </recommendedName>
</protein>
<dbReference type="SFLD" id="SFLDG01386">
    <property type="entry name" value="main_SPASM_domain-containing"/>
    <property type="match status" value="1"/>
</dbReference>
<dbReference type="Proteomes" id="UP000317881">
    <property type="component" value="Unassembled WGS sequence"/>
</dbReference>
<dbReference type="SFLD" id="SFLDG01067">
    <property type="entry name" value="SPASM/twitch_domain_containing"/>
    <property type="match status" value="1"/>
</dbReference>
<name>A0A4Y3VEA2_9ACTN</name>
<evidence type="ECO:0000256" key="8">
    <source>
        <dbReference type="ARBA" id="ARBA00023014"/>
    </source>
</evidence>
<dbReference type="GO" id="GO:0061798">
    <property type="term" value="F:GTP 3',8'-cyclase activity"/>
    <property type="evidence" value="ECO:0007669"/>
    <property type="project" value="UniProtKB-EC"/>
</dbReference>
<dbReference type="AlphaFoldDB" id="A0A4Y3VEA2"/>
<dbReference type="InterPro" id="IPR013483">
    <property type="entry name" value="MoaA"/>
</dbReference>
<proteinExistence type="predicted"/>
<keyword evidence="15" id="KW-1185">Reference proteome</keyword>
<evidence type="ECO:0000256" key="4">
    <source>
        <dbReference type="ARBA" id="ARBA00022691"/>
    </source>
</evidence>
<evidence type="ECO:0000256" key="3">
    <source>
        <dbReference type="ARBA" id="ARBA00022485"/>
    </source>
</evidence>
<gene>
    <name evidence="14" type="ORF">SSP24_28690</name>
</gene>
<dbReference type="GO" id="GO:0006777">
    <property type="term" value="P:Mo-molybdopterin cofactor biosynthetic process"/>
    <property type="evidence" value="ECO:0007669"/>
    <property type="project" value="UniProtKB-KW"/>
</dbReference>
<dbReference type="GO" id="GO:0051539">
    <property type="term" value="F:4 iron, 4 sulfur cluster binding"/>
    <property type="evidence" value="ECO:0007669"/>
    <property type="project" value="UniProtKB-KW"/>
</dbReference>
<evidence type="ECO:0000256" key="7">
    <source>
        <dbReference type="ARBA" id="ARBA00023004"/>
    </source>
</evidence>
<evidence type="ECO:0000313" key="15">
    <source>
        <dbReference type="Proteomes" id="UP000317881"/>
    </source>
</evidence>
<evidence type="ECO:0000256" key="5">
    <source>
        <dbReference type="ARBA" id="ARBA00022723"/>
    </source>
</evidence>
<dbReference type="PROSITE" id="PS01305">
    <property type="entry name" value="MOAA_NIFB_PQQE"/>
    <property type="match status" value="1"/>
</dbReference>
<dbReference type="InterPro" id="IPR058240">
    <property type="entry name" value="rSAM_sf"/>
</dbReference>
<keyword evidence="6" id="KW-0547">Nucleotide-binding</keyword>
<keyword evidence="5" id="KW-0479">Metal-binding</keyword>
<dbReference type="InterPro" id="IPR006638">
    <property type="entry name" value="Elp3/MiaA/NifB-like_rSAM"/>
</dbReference>
<keyword evidence="9" id="KW-0342">GTP-binding</keyword>
<dbReference type="PROSITE" id="PS51918">
    <property type="entry name" value="RADICAL_SAM"/>
    <property type="match status" value="1"/>
</dbReference>
<dbReference type="PANTHER" id="PTHR22960">
    <property type="entry name" value="MOLYBDOPTERIN COFACTOR SYNTHESIS PROTEIN A"/>
    <property type="match status" value="1"/>
</dbReference>
<evidence type="ECO:0000256" key="11">
    <source>
        <dbReference type="ARBA" id="ARBA00048697"/>
    </source>
</evidence>
<evidence type="ECO:0000256" key="1">
    <source>
        <dbReference type="ARBA" id="ARBA00001966"/>
    </source>
</evidence>
<keyword evidence="4" id="KW-0949">S-adenosyl-L-methionine</keyword>
<dbReference type="SFLD" id="SFLDS00029">
    <property type="entry name" value="Radical_SAM"/>
    <property type="match status" value="1"/>
</dbReference>
<dbReference type="EMBL" id="BJND01000019">
    <property type="protein sequence ID" value="GEC05214.1"/>
    <property type="molecule type" value="Genomic_DNA"/>
</dbReference>
<comment type="catalytic activity">
    <reaction evidence="11">
        <text>GTP + AH2 + S-adenosyl-L-methionine = (8S)-3',8-cyclo-7,8-dihydroguanosine 5'-triphosphate + 5'-deoxyadenosine + L-methionine + A + H(+)</text>
        <dbReference type="Rhea" id="RHEA:49576"/>
        <dbReference type="ChEBI" id="CHEBI:13193"/>
        <dbReference type="ChEBI" id="CHEBI:15378"/>
        <dbReference type="ChEBI" id="CHEBI:17319"/>
        <dbReference type="ChEBI" id="CHEBI:17499"/>
        <dbReference type="ChEBI" id="CHEBI:37565"/>
        <dbReference type="ChEBI" id="CHEBI:57844"/>
        <dbReference type="ChEBI" id="CHEBI:59789"/>
        <dbReference type="ChEBI" id="CHEBI:131766"/>
        <dbReference type="EC" id="4.1.99.22"/>
    </reaction>
</comment>
<sequence length="456" mass="48962">MLIDTYGRQATDLRVSLTDRCNLRCTYCMPEEGLQWLGKGDLLTDDEIVRLIDIAVTSLGIEEVRFTGGEPLLRPGLVGIVERVAALPPRPQMSLTTNGIGLKRTASALKAAGLDRVNVSLDTLRPDVFGTLTRRDRHKDVIEGLHAARQAGLTPVKVNSVLMPGLNDDEAPDLLAWAVEHDYELRFIEQMPLDAQHGWKRDGMITAGDILTSLRTRFDLSPEGDEARGSAPAERWLVDGGPHVVGVIASVTRPFCAACDRPGSPPTARYEPVSSPARRPTCARPCARAPRTRRSRGSGARRCGARRRARAWTPRPSSSRIARCQRSEAEQFSPGTKALLGEKIPLLAAAFLGFRRSDLALLLWVLDGVGHSSAAVNTAALLGVVRITGNAALGSPYTLTAMQHQIRGSTTEPSGDAVTATATRVAQQSTVKVTGQVGDTGRGSEGSGSSTATAWR</sequence>
<dbReference type="Pfam" id="PF06463">
    <property type="entry name" value="Mob_synth_C"/>
    <property type="match status" value="1"/>
</dbReference>
<comment type="cofactor">
    <cofactor evidence="1">
        <name>[4Fe-4S] cluster</name>
        <dbReference type="ChEBI" id="CHEBI:49883"/>
    </cofactor>
</comment>
<reference evidence="14 15" key="1">
    <citation type="submission" date="2019-06" db="EMBL/GenBank/DDBJ databases">
        <title>Whole genome shotgun sequence of Streptomyces spinoverrucosus NBRC 14228.</title>
        <authorList>
            <person name="Hosoyama A."/>
            <person name="Uohara A."/>
            <person name="Ohji S."/>
            <person name="Ichikawa N."/>
        </authorList>
    </citation>
    <scope>NUCLEOTIDE SEQUENCE [LARGE SCALE GENOMIC DNA]</scope>
    <source>
        <strain evidence="14 15">NBRC 14228</strain>
    </source>
</reference>
<dbReference type="NCBIfam" id="TIGR02666">
    <property type="entry name" value="moaA"/>
    <property type="match status" value="1"/>
</dbReference>
<dbReference type="InterPro" id="IPR050105">
    <property type="entry name" value="MoCo_biosynth_MoaA/MoaC"/>
</dbReference>
<dbReference type="GO" id="GO:0046872">
    <property type="term" value="F:metal ion binding"/>
    <property type="evidence" value="ECO:0007669"/>
    <property type="project" value="UniProtKB-KW"/>
</dbReference>
<dbReference type="CDD" id="cd01335">
    <property type="entry name" value="Radical_SAM"/>
    <property type="match status" value="1"/>
</dbReference>
<keyword evidence="7" id="KW-0408">Iron</keyword>
<evidence type="ECO:0000256" key="6">
    <source>
        <dbReference type="ARBA" id="ARBA00022741"/>
    </source>
</evidence>
<dbReference type="InterPro" id="IPR007197">
    <property type="entry name" value="rSAM"/>
</dbReference>